<dbReference type="EMBL" id="JANBUW010000286">
    <property type="protein sequence ID" value="KAJ2847620.1"/>
    <property type="molecule type" value="Genomic_DNA"/>
</dbReference>
<comment type="caution">
    <text evidence="1">The sequence shown here is derived from an EMBL/GenBank/DDBJ whole genome shotgun (WGS) entry which is preliminary data.</text>
</comment>
<keyword evidence="2" id="KW-1185">Reference proteome</keyword>
<dbReference type="AlphaFoldDB" id="A0A9W8IB01"/>
<proteinExistence type="predicted"/>
<evidence type="ECO:0000313" key="1">
    <source>
        <dbReference type="EMBL" id="KAJ2847620.1"/>
    </source>
</evidence>
<organism evidence="1 2">
    <name type="scientific">Coemansia brasiliensis</name>
    <dbReference type="NCBI Taxonomy" id="2650707"/>
    <lineage>
        <taxon>Eukaryota</taxon>
        <taxon>Fungi</taxon>
        <taxon>Fungi incertae sedis</taxon>
        <taxon>Zoopagomycota</taxon>
        <taxon>Kickxellomycotina</taxon>
        <taxon>Kickxellomycetes</taxon>
        <taxon>Kickxellales</taxon>
        <taxon>Kickxellaceae</taxon>
        <taxon>Coemansia</taxon>
    </lineage>
</organism>
<dbReference type="Proteomes" id="UP001139887">
    <property type="component" value="Unassembled WGS sequence"/>
</dbReference>
<protein>
    <submittedName>
        <fullName evidence="1">Uncharacterized protein</fullName>
    </submittedName>
</protein>
<evidence type="ECO:0000313" key="2">
    <source>
        <dbReference type="Proteomes" id="UP001139887"/>
    </source>
</evidence>
<name>A0A9W8IB01_9FUNG</name>
<sequence>MGEAHIFKTFPSDALVPLEDEGVGRLKGIYEAWIPKRGAVTRDRLSGVFTLVFLNSSSCEGTISCHNTSLTRRIRKHYVQCLYSGTGVRRGCGLIGDSPCTGIELWIKGSLPVTGPWVQSMYVPPDERLNKLCLVAAPRSDFSKAINMGHSLMERPNLIAGPRKSVFELDSDVYIYVCRLSPCSSICYTAALAVRSKSEPPMYEFPRIHRAATISTAQPGTEATKHMHHRLRSPKPGKTRSIYIHVYSNFAKDGHTRTGGARLMLPGSIQLSNGDGIHLRNVTPAADINIKNTGFDRAQFILIDMPGYQDDSEDARSI</sequence>
<dbReference type="OrthoDB" id="5581610at2759"/>
<reference evidence="1" key="1">
    <citation type="submission" date="2022-07" db="EMBL/GenBank/DDBJ databases">
        <title>Phylogenomic reconstructions and comparative analyses of Kickxellomycotina fungi.</title>
        <authorList>
            <person name="Reynolds N.K."/>
            <person name="Stajich J.E."/>
            <person name="Barry K."/>
            <person name="Grigoriev I.V."/>
            <person name="Crous P."/>
            <person name="Smith M.E."/>
        </authorList>
    </citation>
    <scope>NUCLEOTIDE SEQUENCE</scope>
    <source>
        <strain evidence="1">NRRL 1566</strain>
    </source>
</reference>
<accession>A0A9W8IB01</accession>
<gene>
    <name evidence="1" type="ORF">IWW36_003766</name>
</gene>